<keyword evidence="1 4" id="KW-0597">Phosphoprotein</keyword>
<proteinExistence type="predicted"/>
<accession>A0A1H0FL01</accession>
<dbReference type="EMBL" id="FNIN01000013">
    <property type="protein sequence ID" value="SDN95458.1"/>
    <property type="molecule type" value="Genomic_DNA"/>
</dbReference>
<dbReference type="InterPro" id="IPR039420">
    <property type="entry name" value="WalR-like"/>
</dbReference>
<dbReference type="GO" id="GO:0032993">
    <property type="term" value="C:protein-DNA complex"/>
    <property type="evidence" value="ECO:0007669"/>
    <property type="project" value="TreeGrafter"/>
</dbReference>
<protein>
    <submittedName>
        <fullName evidence="6">Response regulator receiver domain-containing protein</fullName>
    </submittedName>
</protein>
<dbReference type="SMART" id="SM00448">
    <property type="entry name" value="REC"/>
    <property type="match status" value="1"/>
</dbReference>
<sequence length="121" mass="13606">MKILLVDDEEELVATLAERLSFRGIEADFATTGEEALSLAEKHTYDLAILDMKMPKLSGLELMDKLKQIQPNLKFGFLTGHGSEQDFHATCDKGSCFYLVKPVDFEDFLHKLNEIGATTHE</sequence>
<gene>
    <name evidence="6" type="ORF">SAMN04488516_1139</name>
</gene>
<evidence type="ECO:0000259" key="5">
    <source>
        <dbReference type="PROSITE" id="PS50110"/>
    </source>
</evidence>
<dbReference type="AlphaFoldDB" id="A0A1H0FL01"/>
<evidence type="ECO:0000256" key="1">
    <source>
        <dbReference type="ARBA" id="ARBA00022553"/>
    </source>
</evidence>
<keyword evidence="2" id="KW-0902">Two-component regulatory system</keyword>
<dbReference type="SUPFAM" id="SSF52172">
    <property type="entry name" value="CheY-like"/>
    <property type="match status" value="1"/>
</dbReference>
<dbReference type="Pfam" id="PF00072">
    <property type="entry name" value="Response_reg"/>
    <property type="match status" value="1"/>
</dbReference>
<evidence type="ECO:0000256" key="2">
    <source>
        <dbReference type="ARBA" id="ARBA00023012"/>
    </source>
</evidence>
<dbReference type="InterPro" id="IPR011006">
    <property type="entry name" value="CheY-like_superfamily"/>
</dbReference>
<dbReference type="Proteomes" id="UP000199602">
    <property type="component" value="Unassembled WGS sequence"/>
</dbReference>
<feature type="modified residue" description="4-aspartylphosphate" evidence="4">
    <location>
        <position position="51"/>
    </location>
</feature>
<evidence type="ECO:0000256" key="4">
    <source>
        <dbReference type="PROSITE-ProRule" id="PRU00169"/>
    </source>
</evidence>
<keyword evidence="7" id="KW-1185">Reference proteome</keyword>
<organism evidence="6 7">
    <name type="scientific">Desulfonauticus submarinus</name>
    <dbReference type="NCBI Taxonomy" id="206665"/>
    <lineage>
        <taxon>Bacteria</taxon>
        <taxon>Pseudomonadati</taxon>
        <taxon>Thermodesulfobacteriota</taxon>
        <taxon>Desulfovibrionia</taxon>
        <taxon>Desulfovibrionales</taxon>
        <taxon>Desulfonauticaceae</taxon>
        <taxon>Desulfonauticus</taxon>
    </lineage>
</organism>
<dbReference type="STRING" id="206665.SAMN04488516_1139"/>
<evidence type="ECO:0000256" key="3">
    <source>
        <dbReference type="ARBA" id="ARBA00023125"/>
    </source>
</evidence>
<dbReference type="PROSITE" id="PS50110">
    <property type="entry name" value="RESPONSE_REGULATORY"/>
    <property type="match status" value="1"/>
</dbReference>
<dbReference type="GO" id="GO:0000156">
    <property type="term" value="F:phosphorelay response regulator activity"/>
    <property type="evidence" value="ECO:0007669"/>
    <property type="project" value="TreeGrafter"/>
</dbReference>
<reference evidence="6 7" key="1">
    <citation type="submission" date="2016-10" db="EMBL/GenBank/DDBJ databases">
        <authorList>
            <person name="de Groot N.N."/>
        </authorList>
    </citation>
    <scope>NUCLEOTIDE SEQUENCE [LARGE SCALE GENOMIC DNA]</scope>
    <source>
        <strain evidence="6 7">DSM 15269</strain>
    </source>
</reference>
<evidence type="ECO:0000313" key="6">
    <source>
        <dbReference type="EMBL" id="SDN95458.1"/>
    </source>
</evidence>
<dbReference type="RefSeq" id="WP_092066160.1">
    <property type="nucleotide sequence ID" value="NZ_FNIN01000013.1"/>
</dbReference>
<dbReference type="InterPro" id="IPR001789">
    <property type="entry name" value="Sig_transdc_resp-reg_receiver"/>
</dbReference>
<keyword evidence="3" id="KW-0238">DNA-binding</keyword>
<feature type="domain" description="Response regulatory" evidence="5">
    <location>
        <begin position="2"/>
        <end position="116"/>
    </location>
</feature>
<dbReference type="OrthoDB" id="9800029at2"/>
<evidence type="ECO:0000313" key="7">
    <source>
        <dbReference type="Proteomes" id="UP000199602"/>
    </source>
</evidence>
<dbReference type="PANTHER" id="PTHR48111:SF40">
    <property type="entry name" value="PHOSPHATE REGULON TRANSCRIPTIONAL REGULATORY PROTEIN PHOB"/>
    <property type="match status" value="1"/>
</dbReference>
<dbReference type="GO" id="GO:0005829">
    <property type="term" value="C:cytosol"/>
    <property type="evidence" value="ECO:0007669"/>
    <property type="project" value="TreeGrafter"/>
</dbReference>
<dbReference type="GO" id="GO:0006355">
    <property type="term" value="P:regulation of DNA-templated transcription"/>
    <property type="evidence" value="ECO:0007669"/>
    <property type="project" value="TreeGrafter"/>
</dbReference>
<dbReference type="PANTHER" id="PTHR48111">
    <property type="entry name" value="REGULATOR OF RPOS"/>
    <property type="match status" value="1"/>
</dbReference>
<name>A0A1H0FL01_9BACT</name>
<dbReference type="GO" id="GO:0000976">
    <property type="term" value="F:transcription cis-regulatory region binding"/>
    <property type="evidence" value="ECO:0007669"/>
    <property type="project" value="TreeGrafter"/>
</dbReference>
<dbReference type="Gene3D" id="3.40.50.2300">
    <property type="match status" value="1"/>
</dbReference>